<evidence type="ECO:0000259" key="3">
    <source>
        <dbReference type="Pfam" id="PF02525"/>
    </source>
</evidence>
<sequence length="202" mass="22864">MSGRPQILVVSCHPLKDSLNRHLVETVLAELTKSGANVTHRDLYDAGFDPRLQSHERESYYQGPFDGQALEDEITELTKADHLILIFPTWWFNLPAILKGWFDRVWAPGIAFDHASDLGPIKPRLTGLKSALIITTLGSPAWIDWFWMGRPVKRILQRSLFKVCAPQAKFSYLCLYKAEDASSARLDNFKRKISNTLGTLAP</sequence>
<evidence type="ECO:0000256" key="1">
    <source>
        <dbReference type="ARBA" id="ARBA00006252"/>
    </source>
</evidence>
<dbReference type="PANTHER" id="PTHR10204:SF34">
    <property type="entry name" value="NAD(P)H DEHYDROGENASE [QUINONE] 1 ISOFORM 1"/>
    <property type="match status" value="1"/>
</dbReference>
<dbReference type="Gene3D" id="3.40.50.360">
    <property type="match status" value="1"/>
</dbReference>
<comment type="similarity">
    <text evidence="1">Belongs to the NAD(P)H dehydrogenase (quinone) family.</text>
</comment>
<feature type="domain" description="Flavodoxin-like fold" evidence="3">
    <location>
        <begin position="6"/>
        <end position="164"/>
    </location>
</feature>
<dbReference type="InterPro" id="IPR051545">
    <property type="entry name" value="NAD(P)H_dehydrogenase_qn"/>
</dbReference>
<dbReference type="EMBL" id="OBEL01000001">
    <property type="protein sequence ID" value="SNZ06248.1"/>
    <property type="molecule type" value="Genomic_DNA"/>
</dbReference>
<evidence type="ECO:0000256" key="2">
    <source>
        <dbReference type="ARBA" id="ARBA00023002"/>
    </source>
</evidence>
<gene>
    <name evidence="4" type="ORF">SAMN06265368_0356</name>
</gene>
<dbReference type="Proteomes" id="UP000219439">
    <property type="component" value="Unassembled WGS sequence"/>
</dbReference>
<dbReference type="InterPro" id="IPR003680">
    <property type="entry name" value="Flavodoxin_fold"/>
</dbReference>
<protein>
    <submittedName>
        <fullName evidence="4">Putative NADPH-quinone reductase (Modulator of drug activity B)</fullName>
    </submittedName>
</protein>
<name>A0A285NAA0_9HYPH</name>
<dbReference type="Pfam" id="PF02525">
    <property type="entry name" value="Flavodoxin_2"/>
    <property type="match status" value="1"/>
</dbReference>
<reference evidence="4 5" key="1">
    <citation type="submission" date="2017-09" db="EMBL/GenBank/DDBJ databases">
        <authorList>
            <person name="Ehlers B."/>
            <person name="Leendertz F.H."/>
        </authorList>
    </citation>
    <scope>NUCLEOTIDE SEQUENCE [LARGE SCALE GENOMIC DNA]</scope>
    <source>
        <strain evidence="4 5">DSM 18289</strain>
    </source>
</reference>
<proteinExistence type="inferred from homology"/>
<keyword evidence="5" id="KW-1185">Reference proteome</keyword>
<dbReference type="RefSeq" id="WP_097151690.1">
    <property type="nucleotide sequence ID" value="NZ_OBEL01000001.1"/>
</dbReference>
<dbReference type="PANTHER" id="PTHR10204">
    <property type="entry name" value="NAD P H OXIDOREDUCTASE-RELATED"/>
    <property type="match status" value="1"/>
</dbReference>
<accession>A0A285NAA0</accession>
<dbReference type="GO" id="GO:0005829">
    <property type="term" value="C:cytosol"/>
    <property type="evidence" value="ECO:0007669"/>
    <property type="project" value="TreeGrafter"/>
</dbReference>
<dbReference type="AlphaFoldDB" id="A0A285NAA0"/>
<evidence type="ECO:0000313" key="5">
    <source>
        <dbReference type="Proteomes" id="UP000219439"/>
    </source>
</evidence>
<dbReference type="InterPro" id="IPR029039">
    <property type="entry name" value="Flavoprotein-like_sf"/>
</dbReference>
<dbReference type="GO" id="GO:0003955">
    <property type="term" value="F:NAD(P)H dehydrogenase (quinone) activity"/>
    <property type="evidence" value="ECO:0007669"/>
    <property type="project" value="TreeGrafter"/>
</dbReference>
<organism evidence="4 5">
    <name type="scientific">Cohaesibacter gelatinilyticus</name>
    <dbReference type="NCBI Taxonomy" id="372072"/>
    <lineage>
        <taxon>Bacteria</taxon>
        <taxon>Pseudomonadati</taxon>
        <taxon>Pseudomonadota</taxon>
        <taxon>Alphaproteobacteria</taxon>
        <taxon>Hyphomicrobiales</taxon>
        <taxon>Cohaesibacteraceae</taxon>
    </lineage>
</organism>
<dbReference type="OrthoDB" id="9798454at2"/>
<evidence type="ECO:0000313" key="4">
    <source>
        <dbReference type="EMBL" id="SNZ06248.1"/>
    </source>
</evidence>
<keyword evidence="2" id="KW-0560">Oxidoreductase</keyword>
<dbReference type="SUPFAM" id="SSF52218">
    <property type="entry name" value="Flavoproteins"/>
    <property type="match status" value="1"/>
</dbReference>